<feature type="transmembrane region" description="Helical" evidence="10">
    <location>
        <begin position="120"/>
        <end position="141"/>
    </location>
</feature>
<evidence type="ECO:0000256" key="3">
    <source>
        <dbReference type="ARBA" id="ARBA00022475"/>
    </source>
</evidence>
<dbReference type="PANTHER" id="PTHR13285:SF23">
    <property type="entry name" value="TEICHOIC ACID D-ALANYLTRANSFERASE"/>
    <property type="match status" value="1"/>
</dbReference>
<evidence type="ECO:0000256" key="1">
    <source>
        <dbReference type="ARBA" id="ARBA00004651"/>
    </source>
</evidence>
<dbReference type="InterPro" id="IPR051085">
    <property type="entry name" value="MB_O-acyltransferase"/>
</dbReference>
<keyword evidence="3 9" id="KW-1003">Cell membrane</keyword>
<evidence type="ECO:0000313" key="11">
    <source>
        <dbReference type="EMBL" id="BCR04549.1"/>
    </source>
</evidence>
<sequence length="465" mass="53082">MLFNSPVYIFLFLPLVLAGYFLLLRYRLVLAAKTWLVFASLFFYAYWNPVYLPLIVGSMLVNYGIGTVLGRPEPTGRRTLSKKAVLLGAVGLNLALLGYYKYADFFLVNLNAMAGSEFSLLHLALPLAISFFTFQQIAYLVDSYQGQTQEYDFLNYCLFVTFFPQLIAGPIVHHKEMMPQFERVRGKVLNYRNLATGLFIFALGLFKKVVVADTFAVWASLGFDQLSELSFLGAWTASLSYALQLYFDFSGYTDMAIGSALMFNIVLPLNFNSPYKALNIQDFWRRWHMTLSRWLRDYLYIPLGGNRRGPRRTYVNLFLTFLLGGLWHGAGWTFVAWGALHGAGTAAHKWWQDRGLRLPRWLAWLLTFNFVNFAWVFFRAKSFDDALKVLEGMFGLNGFALPEAFDDYSLSLALVFLAVAVLGRNSLELAKNFAPTWRYAAVTAVLAVWSILSLSRVSEFLYFQF</sequence>
<feature type="transmembrane region" description="Helical" evidence="10">
    <location>
        <begin position="53"/>
        <end position="72"/>
    </location>
</feature>
<keyword evidence="5 10" id="KW-0812">Transmembrane</keyword>
<protein>
    <submittedName>
        <fullName evidence="11">Peptidoglycan O-acetyltransferase</fullName>
    </submittedName>
</protein>
<dbReference type="RefSeq" id="WP_221252008.1">
    <property type="nucleotide sequence ID" value="NZ_AP024355.1"/>
</dbReference>
<dbReference type="Pfam" id="PF03062">
    <property type="entry name" value="MBOAT"/>
    <property type="match status" value="1"/>
</dbReference>
<name>A0ABN6DZC5_9BACT</name>
<feature type="transmembrane region" description="Helical" evidence="10">
    <location>
        <begin position="194"/>
        <end position="217"/>
    </location>
</feature>
<organism evidence="11 12">
    <name type="scientific">Desulfuromonas versatilis</name>
    <dbReference type="NCBI Taxonomy" id="2802975"/>
    <lineage>
        <taxon>Bacteria</taxon>
        <taxon>Pseudomonadati</taxon>
        <taxon>Thermodesulfobacteriota</taxon>
        <taxon>Desulfuromonadia</taxon>
        <taxon>Desulfuromonadales</taxon>
        <taxon>Desulfuromonadaceae</taxon>
        <taxon>Desulfuromonas</taxon>
    </lineage>
</organism>
<keyword evidence="4 9" id="KW-0808">Transferase</keyword>
<feature type="transmembrane region" description="Helical" evidence="10">
    <location>
        <begin position="317"/>
        <end position="340"/>
    </location>
</feature>
<evidence type="ECO:0000313" key="12">
    <source>
        <dbReference type="Proteomes" id="UP001319827"/>
    </source>
</evidence>
<dbReference type="PIRSF" id="PIRSF500217">
    <property type="entry name" value="AlgI"/>
    <property type="match status" value="1"/>
</dbReference>
<feature type="transmembrane region" description="Helical" evidence="10">
    <location>
        <begin position="6"/>
        <end position="23"/>
    </location>
</feature>
<keyword evidence="12" id="KW-1185">Reference proteome</keyword>
<feature type="transmembrane region" description="Helical" evidence="10">
    <location>
        <begin position="84"/>
        <end position="100"/>
    </location>
</feature>
<comment type="similarity">
    <text evidence="2 9">Belongs to the membrane-bound acyltransferase family.</text>
</comment>
<evidence type="ECO:0000256" key="6">
    <source>
        <dbReference type="ARBA" id="ARBA00022989"/>
    </source>
</evidence>
<dbReference type="EMBL" id="AP024355">
    <property type="protein sequence ID" value="BCR04549.1"/>
    <property type="molecule type" value="Genomic_DNA"/>
</dbReference>
<feature type="transmembrane region" description="Helical" evidence="10">
    <location>
        <begin position="439"/>
        <end position="457"/>
    </location>
</feature>
<feature type="transmembrane region" description="Helical" evidence="10">
    <location>
        <begin position="361"/>
        <end position="378"/>
    </location>
</feature>
<evidence type="ECO:0000256" key="7">
    <source>
        <dbReference type="ARBA" id="ARBA00023136"/>
    </source>
</evidence>
<feature type="transmembrane region" description="Helical" evidence="10">
    <location>
        <begin position="153"/>
        <end position="174"/>
    </location>
</feature>
<evidence type="ECO:0000256" key="5">
    <source>
        <dbReference type="ARBA" id="ARBA00022692"/>
    </source>
</evidence>
<keyword evidence="8 9" id="KW-0012">Acyltransferase</keyword>
<gene>
    <name evidence="11" type="primary">patA</name>
    <name evidence="11" type="ORF">DESUT3_16180</name>
</gene>
<dbReference type="InterPro" id="IPR028362">
    <property type="entry name" value="AlgI"/>
</dbReference>
<evidence type="ECO:0000256" key="4">
    <source>
        <dbReference type="ARBA" id="ARBA00022679"/>
    </source>
</evidence>
<keyword evidence="7 9" id="KW-0472">Membrane</keyword>
<dbReference type="PIRSF" id="PIRSF016636">
    <property type="entry name" value="AlgI_DltB"/>
    <property type="match status" value="1"/>
</dbReference>
<evidence type="ECO:0000256" key="2">
    <source>
        <dbReference type="ARBA" id="ARBA00010323"/>
    </source>
</evidence>
<dbReference type="PANTHER" id="PTHR13285">
    <property type="entry name" value="ACYLTRANSFERASE"/>
    <property type="match status" value="1"/>
</dbReference>
<dbReference type="Proteomes" id="UP001319827">
    <property type="component" value="Chromosome"/>
</dbReference>
<evidence type="ECO:0000256" key="10">
    <source>
        <dbReference type="SAM" id="Phobius"/>
    </source>
</evidence>
<comment type="subcellular location">
    <subcellularLocation>
        <location evidence="1">Cell membrane</location>
        <topology evidence="1">Multi-pass membrane protein</topology>
    </subcellularLocation>
</comment>
<reference evidence="11 12" key="2">
    <citation type="journal article" date="2021" name="Int. J. Syst. Evol. Microbiol.">
        <title>Isolation and Polyphasic Characterization of Desulfuromonas versatilis sp. Nov., an Electrogenic Bacteria Capable of Versatile Metabolism Isolated from a Graphene Oxide-Reducing Enrichment Culture.</title>
        <authorList>
            <person name="Xie L."/>
            <person name="Yoshida N."/>
            <person name="Ishii S."/>
            <person name="Meng L."/>
        </authorList>
    </citation>
    <scope>NUCLEOTIDE SEQUENCE [LARGE SCALE GENOMIC DNA]</scope>
    <source>
        <strain evidence="11 12">NIT-T3</strain>
    </source>
</reference>
<evidence type="ECO:0000256" key="9">
    <source>
        <dbReference type="PIRNR" id="PIRNR016636"/>
    </source>
</evidence>
<reference evidence="11 12" key="1">
    <citation type="journal article" date="2016" name="C (Basel)">
        <title>Selective Growth of and Electricity Production by Marine Exoelectrogenic Bacteria in Self-Aggregated Hydrogel of Microbially Reduced Graphene Oxide.</title>
        <authorList>
            <person name="Yoshida N."/>
            <person name="Goto Y."/>
            <person name="Miyata Y."/>
        </authorList>
    </citation>
    <scope>NUCLEOTIDE SEQUENCE [LARGE SCALE GENOMIC DNA]</scope>
    <source>
        <strain evidence="11 12">NIT-T3</strain>
    </source>
</reference>
<keyword evidence="6 10" id="KW-1133">Transmembrane helix</keyword>
<proteinExistence type="inferred from homology"/>
<dbReference type="InterPro" id="IPR024194">
    <property type="entry name" value="Ac/AlaTfrase_AlgI/DltB"/>
</dbReference>
<accession>A0ABN6DZC5</accession>
<evidence type="ECO:0000256" key="8">
    <source>
        <dbReference type="ARBA" id="ARBA00023315"/>
    </source>
</evidence>
<dbReference type="InterPro" id="IPR004299">
    <property type="entry name" value="MBOAT_fam"/>
</dbReference>
<feature type="transmembrane region" description="Helical" evidence="10">
    <location>
        <begin position="408"/>
        <end position="427"/>
    </location>
</feature>